<feature type="transmembrane region" description="Helical" evidence="5">
    <location>
        <begin position="219"/>
        <end position="237"/>
    </location>
</feature>
<keyword evidence="5" id="KW-1133">Transmembrane helix</keyword>
<evidence type="ECO:0000256" key="2">
    <source>
        <dbReference type="ARBA" id="ARBA00022741"/>
    </source>
</evidence>
<dbReference type="GO" id="GO:0005525">
    <property type="term" value="F:GTP binding"/>
    <property type="evidence" value="ECO:0007669"/>
    <property type="project" value="UniProtKB-KW"/>
</dbReference>
<evidence type="ECO:0000256" key="4">
    <source>
        <dbReference type="SAM" id="MobiDB-lite"/>
    </source>
</evidence>
<dbReference type="SUPFAM" id="SSF52540">
    <property type="entry name" value="P-loop containing nucleoside triphosphate hydrolases"/>
    <property type="match status" value="1"/>
</dbReference>
<keyword evidence="5" id="KW-0472">Membrane</keyword>
<dbReference type="OrthoDB" id="8954335at2759"/>
<dbReference type="FunFam" id="3.40.50.300:FF:000366">
    <property type="entry name" value="GTPase, IMAP family member 2"/>
    <property type="match status" value="1"/>
</dbReference>
<keyword evidence="8" id="KW-1185">Reference proteome</keyword>
<evidence type="ECO:0000256" key="3">
    <source>
        <dbReference type="ARBA" id="ARBA00023134"/>
    </source>
</evidence>
<keyword evidence="2" id="KW-0547">Nucleotide-binding</keyword>
<dbReference type="InterPro" id="IPR045058">
    <property type="entry name" value="GIMA/IAN/Toc"/>
</dbReference>
<dbReference type="InterPro" id="IPR027417">
    <property type="entry name" value="P-loop_NTPase"/>
</dbReference>
<organism evidence="7 8">
    <name type="scientific">Triplophysa rosa</name>
    <name type="common">Cave loach</name>
    <dbReference type="NCBI Taxonomy" id="992332"/>
    <lineage>
        <taxon>Eukaryota</taxon>
        <taxon>Metazoa</taxon>
        <taxon>Chordata</taxon>
        <taxon>Craniata</taxon>
        <taxon>Vertebrata</taxon>
        <taxon>Euteleostomi</taxon>
        <taxon>Actinopterygii</taxon>
        <taxon>Neopterygii</taxon>
        <taxon>Teleostei</taxon>
        <taxon>Ostariophysi</taxon>
        <taxon>Cypriniformes</taxon>
        <taxon>Nemacheilidae</taxon>
        <taxon>Triplophysa</taxon>
    </lineage>
</organism>
<proteinExistence type="inferred from homology"/>
<feature type="region of interest" description="Disordered" evidence="4">
    <location>
        <begin position="45"/>
        <end position="75"/>
    </location>
</feature>
<dbReference type="EMBL" id="JAFHDT010000004">
    <property type="protein sequence ID" value="KAI7810626.1"/>
    <property type="molecule type" value="Genomic_DNA"/>
</dbReference>
<feature type="domain" description="AIG1-type G" evidence="6">
    <location>
        <begin position="5"/>
        <end position="210"/>
    </location>
</feature>
<reference evidence="7" key="1">
    <citation type="submission" date="2021-02" db="EMBL/GenBank/DDBJ databases">
        <title>Comparative genomics reveals that relaxation of natural selection precedes convergent phenotypic evolution of cavefish.</title>
        <authorList>
            <person name="Peng Z."/>
        </authorList>
    </citation>
    <scope>NUCLEOTIDE SEQUENCE</scope>
    <source>
        <tissue evidence="7">Muscle</tissue>
    </source>
</reference>
<dbReference type="PANTHER" id="PTHR10903:SF188">
    <property type="entry name" value="GTPASE IMAP FAMILY MEMBER 2-LIKE-RELATED"/>
    <property type="match status" value="1"/>
</dbReference>
<accession>A0A9W8C7W1</accession>
<evidence type="ECO:0000256" key="5">
    <source>
        <dbReference type="SAM" id="Phobius"/>
    </source>
</evidence>
<sequence length="240" mass="27098">MARIAGDLRIVLLGKTGQGKSATGNTILGRDVFNVEITPVSVTTDCQQENGKDGKERNISVIDTPGLQDTDDKKREQENIKQKDEIEKIMKLSAPGPHVFLLVIRLDEKLTEEDKNAVKRIEEHLGEEAARYTMILFTHVDRLKSPLNEYIEASQELQQFIINCYGRYHAFNNNNRENQAQVTELLEKIDKMVITNGGKCYTYKMDQQAQKRCSCCKKIMIIGAICVTASIGIPLLLKKL</sequence>
<keyword evidence="5" id="KW-0812">Transmembrane</keyword>
<gene>
    <name evidence="7" type="ORF">IRJ41_004432</name>
</gene>
<evidence type="ECO:0000313" key="8">
    <source>
        <dbReference type="Proteomes" id="UP001059041"/>
    </source>
</evidence>
<evidence type="ECO:0000313" key="7">
    <source>
        <dbReference type="EMBL" id="KAI7810626.1"/>
    </source>
</evidence>
<evidence type="ECO:0000259" key="6">
    <source>
        <dbReference type="PROSITE" id="PS51720"/>
    </source>
</evidence>
<dbReference type="PROSITE" id="PS51720">
    <property type="entry name" value="G_AIG1"/>
    <property type="match status" value="1"/>
</dbReference>
<keyword evidence="3" id="KW-0342">GTP-binding</keyword>
<comment type="similarity">
    <text evidence="1">Belongs to the TRAFAC class TrmE-Era-EngA-EngB-Septin-like GTPase superfamily. AIG1/Toc34/Toc159-like paraseptin GTPase family. IAN subfamily.</text>
</comment>
<dbReference type="InterPro" id="IPR006703">
    <property type="entry name" value="G_AIG1"/>
</dbReference>
<dbReference type="Gene3D" id="3.40.50.300">
    <property type="entry name" value="P-loop containing nucleotide triphosphate hydrolases"/>
    <property type="match status" value="1"/>
</dbReference>
<name>A0A9W8C7W1_TRIRA</name>
<dbReference type="AlphaFoldDB" id="A0A9W8C7W1"/>
<evidence type="ECO:0000256" key="1">
    <source>
        <dbReference type="ARBA" id="ARBA00008535"/>
    </source>
</evidence>
<protein>
    <recommendedName>
        <fullName evidence="6">AIG1-type G domain-containing protein</fullName>
    </recommendedName>
</protein>
<dbReference type="Pfam" id="PF04548">
    <property type="entry name" value="AIG1"/>
    <property type="match status" value="1"/>
</dbReference>
<dbReference type="Proteomes" id="UP001059041">
    <property type="component" value="Linkage Group LG4"/>
</dbReference>
<dbReference type="CDD" id="cd01852">
    <property type="entry name" value="AIG1"/>
    <property type="match status" value="1"/>
</dbReference>
<comment type="caution">
    <text evidence="7">The sequence shown here is derived from an EMBL/GenBank/DDBJ whole genome shotgun (WGS) entry which is preliminary data.</text>
</comment>
<dbReference type="PANTHER" id="PTHR10903">
    <property type="entry name" value="GTPASE, IMAP FAMILY MEMBER-RELATED"/>
    <property type="match status" value="1"/>
</dbReference>